<evidence type="ECO:0000313" key="1">
    <source>
        <dbReference type="EMBL" id="THG06332.1"/>
    </source>
</evidence>
<gene>
    <name evidence="1" type="ORF">TEA_014364</name>
</gene>
<dbReference type="Proteomes" id="UP000306102">
    <property type="component" value="Unassembled WGS sequence"/>
</dbReference>
<protein>
    <submittedName>
        <fullName evidence="1">Uncharacterized protein</fullName>
    </submittedName>
</protein>
<sequence length="158" mass="16823">MDSGVAHRYGFNISVVDSTLDKTILRLGRVEAPATSAPPATEAYKTHTSSLRHILRTESSSLLSKYIFECEYLTLSEPGFDDGQMTPDSVLELAGSLRTSSGSSGGAAGGVGCTATTEIVRKKRSGVPMFRAACRPVSGISVGLMNRRKGTPHRSPLY</sequence>
<keyword evidence="2" id="KW-1185">Reference proteome</keyword>
<proteinExistence type="predicted"/>
<dbReference type="AlphaFoldDB" id="A0A4S4DSX1"/>
<reference evidence="1 2" key="1">
    <citation type="journal article" date="2018" name="Proc. Natl. Acad. Sci. U.S.A.">
        <title>Draft genome sequence of Camellia sinensis var. sinensis provides insights into the evolution of the tea genome and tea quality.</title>
        <authorList>
            <person name="Wei C."/>
            <person name="Yang H."/>
            <person name="Wang S."/>
            <person name="Zhao J."/>
            <person name="Liu C."/>
            <person name="Gao L."/>
            <person name="Xia E."/>
            <person name="Lu Y."/>
            <person name="Tai Y."/>
            <person name="She G."/>
            <person name="Sun J."/>
            <person name="Cao H."/>
            <person name="Tong W."/>
            <person name="Gao Q."/>
            <person name="Li Y."/>
            <person name="Deng W."/>
            <person name="Jiang X."/>
            <person name="Wang W."/>
            <person name="Chen Q."/>
            <person name="Zhang S."/>
            <person name="Li H."/>
            <person name="Wu J."/>
            <person name="Wang P."/>
            <person name="Li P."/>
            <person name="Shi C."/>
            <person name="Zheng F."/>
            <person name="Jian J."/>
            <person name="Huang B."/>
            <person name="Shan D."/>
            <person name="Shi M."/>
            <person name="Fang C."/>
            <person name="Yue Y."/>
            <person name="Li F."/>
            <person name="Li D."/>
            <person name="Wei S."/>
            <person name="Han B."/>
            <person name="Jiang C."/>
            <person name="Yin Y."/>
            <person name="Xia T."/>
            <person name="Zhang Z."/>
            <person name="Bennetzen J.L."/>
            <person name="Zhao S."/>
            <person name="Wan X."/>
        </authorList>
    </citation>
    <scope>NUCLEOTIDE SEQUENCE [LARGE SCALE GENOMIC DNA]</scope>
    <source>
        <strain evidence="2">cv. Shuchazao</strain>
        <tissue evidence="1">Leaf</tissue>
    </source>
</reference>
<comment type="caution">
    <text evidence="1">The sequence shown here is derived from an EMBL/GenBank/DDBJ whole genome shotgun (WGS) entry which is preliminary data.</text>
</comment>
<dbReference type="EMBL" id="SDRB02010457">
    <property type="protein sequence ID" value="THG06332.1"/>
    <property type="molecule type" value="Genomic_DNA"/>
</dbReference>
<accession>A0A4S4DSX1</accession>
<name>A0A4S4DSX1_CAMSN</name>
<organism evidence="1 2">
    <name type="scientific">Camellia sinensis var. sinensis</name>
    <name type="common">China tea</name>
    <dbReference type="NCBI Taxonomy" id="542762"/>
    <lineage>
        <taxon>Eukaryota</taxon>
        <taxon>Viridiplantae</taxon>
        <taxon>Streptophyta</taxon>
        <taxon>Embryophyta</taxon>
        <taxon>Tracheophyta</taxon>
        <taxon>Spermatophyta</taxon>
        <taxon>Magnoliopsida</taxon>
        <taxon>eudicotyledons</taxon>
        <taxon>Gunneridae</taxon>
        <taxon>Pentapetalae</taxon>
        <taxon>asterids</taxon>
        <taxon>Ericales</taxon>
        <taxon>Theaceae</taxon>
        <taxon>Camellia</taxon>
    </lineage>
</organism>
<evidence type="ECO:0000313" key="2">
    <source>
        <dbReference type="Proteomes" id="UP000306102"/>
    </source>
</evidence>